<sequence>MNFKYLNAFFVTNDKNLIEKTRKNRDKFKNLYILNEQNFINTYLNINLAIDIIVIDLDIFLNTDLDNILSFKSSQQFLFLASKRQIYLKFLNKFNGGNSAVLFKPIKFSAIIDNISLLILNQAKSSLNLVNLTKNLEIDIEKQRIFLNKNEIFLTPMLHKLLILLSQNLGKLVTFEMLETFVYENNTTNRVIIQNLVGNLKRKFQLNIKNIYAKGYVLEKFD</sequence>
<dbReference type="InterPro" id="IPR001867">
    <property type="entry name" value="OmpR/PhoB-type_DNA-bd"/>
</dbReference>
<evidence type="ECO:0000313" key="4">
    <source>
        <dbReference type="EMBL" id="MSN96967.1"/>
    </source>
</evidence>
<dbReference type="InterPro" id="IPR016032">
    <property type="entry name" value="Sig_transdc_resp-reg_C-effctor"/>
</dbReference>
<organism evidence="4 5">
    <name type="scientific">Campylobacter portucalensis</name>
    <dbReference type="NCBI Taxonomy" id="2608384"/>
    <lineage>
        <taxon>Bacteria</taxon>
        <taxon>Pseudomonadati</taxon>
        <taxon>Campylobacterota</taxon>
        <taxon>Epsilonproteobacteria</taxon>
        <taxon>Campylobacterales</taxon>
        <taxon>Campylobacteraceae</taxon>
        <taxon>Campylobacter</taxon>
    </lineage>
</organism>
<evidence type="ECO:0000256" key="1">
    <source>
        <dbReference type="ARBA" id="ARBA00023125"/>
    </source>
</evidence>
<dbReference type="EMBL" id="VWSJ01000031">
    <property type="protein sequence ID" value="MSN96967.1"/>
    <property type="molecule type" value="Genomic_DNA"/>
</dbReference>
<dbReference type="Gene3D" id="1.10.10.10">
    <property type="entry name" value="Winged helix-like DNA-binding domain superfamily/Winged helix DNA-binding domain"/>
    <property type="match status" value="1"/>
</dbReference>
<reference evidence="4 5" key="2">
    <citation type="submission" date="2020-03" db="EMBL/GenBank/DDBJ databases">
        <title>Campylobacter portucalensis sp. nov., a new species of Campylobacter isolated from the reproductive tract of bulls.</title>
        <authorList>
            <person name="Silva M.F."/>
            <person name="Pereira G."/>
            <person name="Carneiro C."/>
            <person name="Hemphill A."/>
            <person name="Mateus L."/>
            <person name="Lopes-Da-Costa L."/>
            <person name="Silva E."/>
        </authorList>
    </citation>
    <scope>NUCLEOTIDE SEQUENCE [LARGE SCALE GENOMIC DNA]</scope>
    <source>
        <strain evidence="4 5">FMV-PI01</strain>
    </source>
</reference>
<keyword evidence="5" id="KW-1185">Reference proteome</keyword>
<accession>A0A6L5WL20</accession>
<comment type="caution">
    <text evidence="4">The sequence shown here is derived from an EMBL/GenBank/DDBJ whole genome shotgun (WGS) entry which is preliminary data.</text>
</comment>
<dbReference type="AlphaFoldDB" id="A0A6L5WL20"/>
<protein>
    <submittedName>
        <fullName evidence="4">Response regulator transcription factor</fullName>
    </submittedName>
</protein>
<reference evidence="4 5" key="1">
    <citation type="submission" date="2019-09" db="EMBL/GenBank/DDBJ databases">
        <authorList>
            <person name="Silva M."/>
            <person name="Pereira G."/>
            <person name="Lopes-Da-Costa L."/>
            <person name="Silva E."/>
        </authorList>
    </citation>
    <scope>NUCLEOTIDE SEQUENCE [LARGE SCALE GENOMIC DNA]</scope>
    <source>
        <strain evidence="4 5">FMV-PI01</strain>
    </source>
</reference>
<feature type="domain" description="OmpR/PhoB-type" evidence="3">
    <location>
        <begin position="128"/>
        <end position="220"/>
    </location>
</feature>
<dbReference type="GO" id="GO:0000160">
    <property type="term" value="P:phosphorelay signal transduction system"/>
    <property type="evidence" value="ECO:0007669"/>
    <property type="project" value="InterPro"/>
</dbReference>
<dbReference type="GO" id="GO:0006355">
    <property type="term" value="P:regulation of DNA-templated transcription"/>
    <property type="evidence" value="ECO:0007669"/>
    <property type="project" value="InterPro"/>
</dbReference>
<keyword evidence="1 2" id="KW-0238">DNA-binding</keyword>
<gene>
    <name evidence="4" type="ORF">F1B92_07315</name>
</gene>
<evidence type="ECO:0000256" key="2">
    <source>
        <dbReference type="PROSITE-ProRule" id="PRU01091"/>
    </source>
</evidence>
<dbReference type="RefSeq" id="WP_154571221.1">
    <property type="nucleotide sequence ID" value="NZ_VWSJ01000031.1"/>
</dbReference>
<dbReference type="SUPFAM" id="SSF46894">
    <property type="entry name" value="C-terminal effector domain of the bipartite response regulators"/>
    <property type="match status" value="1"/>
</dbReference>
<proteinExistence type="predicted"/>
<dbReference type="SMART" id="SM00862">
    <property type="entry name" value="Trans_reg_C"/>
    <property type="match status" value="1"/>
</dbReference>
<dbReference type="Proteomes" id="UP000476338">
    <property type="component" value="Unassembled WGS sequence"/>
</dbReference>
<evidence type="ECO:0000259" key="3">
    <source>
        <dbReference type="PROSITE" id="PS51755"/>
    </source>
</evidence>
<dbReference type="InterPro" id="IPR036388">
    <property type="entry name" value="WH-like_DNA-bd_sf"/>
</dbReference>
<dbReference type="PROSITE" id="PS51755">
    <property type="entry name" value="OMPR_PHOB"/>
    <property type="match status" value="1"/>
</dbReference>
<dbReference type="GO" id="GO:0003677">
    <property type="term" value="F:DNA binding"/>
    <property type="evidence" value="ECO:0007669"/>
    <property type="project" value="UniProtKB-UniRule"/>
</dbReference>
<feature type="DNA-binding region" description="OmpR/PhoB-type" evidence="2">
    <location>
        <begin position="128"/>
        <end position="220"/>
    </location>
</feature>
<evidence type="ECO:0000313" key="5">
    <source>
        <dbReference type="Proteomes" id="UP000476338"/>
    </source>
</evidence>
<name>A0A6L5WL20_9BACT</name>